<proteinExistence type="predicted"/>
<dbReference type="RefSeq" id="XP_030767751.1">
    <property type="nucleotide sequence ID" value="XM_030911891.1"/>
</dbReference>
<feature type="transmembrane region" description="Helical" evidence="2">
    <location>
        <begin position="29"/>
        <end position="53"/>
    </location>
</feature>
<evidence type="ECO:0000313" key="3">
    <source>
        <dbReference type="Proteomes" id="UP000504635"/>
    </source>
</evidence>
<keyword evidence="2" id="KW-0472">Membrane</keyword>
<reference evidence="4" key="1">
    <citation type="submission" date="2025-08" db="UniProtKB">
        <authorList>
            <consortium name="RefSeq"/>
        </authorList>
    </citation>
    <scope>IDENTIFICATION</scope>
    <source>
        <tissue evidence="4">Gonads</tissue>
    </source>
</reference>
<dbReference type="Proteomes" id="UP000504635">
    <property type="component" value="Unplaced"/>
</dbReference>
<organism evidence="3 4">
    <name type="scientific">Sitophilus oryzae</name>
    <name type="common">Rice weevil</name>
    <name type="synonym">Curculio oryzae</name>
    <dbReference type="NCBI Taxonomy" id="7048"/>
    <lineage>
        <taxon>Eukaryota</taxon>
        <taxon>Metazoa</taxon>
        <taxon>Ecdysozoa</taxon>
        <taxon>Arthropoda</taxon>
        <taxon>Hexapoda</taxon>
        <taxon>Insecta</taxon>
        <taxon>Pterygota</taxon>
        <taxon>Neoptera</taxon>
        <taxon>Endopterygota</taxon>
        <taxon>Coleoptera</taxon>
        <taxon>Polyphaga</taxon>
        <taxon>Cucujiformia</taxon>
        <taxon>Curculionidae</taxon>
        <taxon>Dryophthorinae</taxon>
        <taxon>Sitophilus</taxon>
    </lineage>
</organism>
<dbReference type="AlphaFoldDB" id="A0A6J2YX28"/>
<feature type="region of interest" description="Disordered" evidence="1">
    <location>
        <begin position="276"/>
        <end position="295"/>
    </location>
</feature>
<keyword evidence="3" id="KW-1185">Reference proteome</keyword>
<feature type="transmembrane region" description="Helical" evidence="2">
    <location>
        <begin position="132"/>
        <end position="158"/>
    </location>
</feature>
<feature type="transmembrane region" description="Helical" evidence="2">
    <location>
        <begin position="178"/>
        <end position="197"/>
    </location>
</feature>
<gene>
    <name evidence="4" type="primary">LOC115891439</name>
</gene>
<evidence type="ECO:0000256" key="1">
    <source>
        <dbReference type="SAM" id="MobiDB-lite"/>
    </source>
</evidence>
<sequence>MERIFKIKTKTRPAQHNQYPSERRYSSSLVLGLSVVFLHLSLCSVLMGALIIYKTTVLRNIQEENNSSFERLNEKVETDFRHNNDKTYLHYYINVPVLESVGCFLMAFGQVLATVMGVLAWKRWYIDTNITFFFLTCILSTLTSGISLLISCLTSFVIKFDRYEDYSESSKDLFPISLPLQVNIVVLSVGSAMWSFLSSKISYSGMRNKYPEEATVSKNEIRDVCQTKPTTHVSTIPVEVFNTFAMLNYMPKKGLEDLPGAESVAEYQQRVNFLNSSEKSKANDTLPHEGKHNPG</sequence>
<feature type="transmembrane region" description="Helical" evidence="2">
    <location>
        <begin position="97"/>
        <end position="120"/>
    </location>
</feature>
<protein>
    <submittedName>
        <fullName evidence="4">Uncharacterized protein LOC115891439</fullName>
    </submittedName>
</protein>
<dbReference type="OrthoDB" id="6628993at2759"/>
<accession>A0A6J2YX28</accession>
<evidence type="ECO:0000313" key="4">
    <source>
        <dbReference type="RefSeq" id="XP_030767751.1"/>
    </source>
</evidence>
<feature type="compositionally biased region" description="Basic and acidic residues" evidence="1">
    <location>
        <begin position="278"/>
        <end position="295"/>
    </location>
</feature>
<evidence type="ECO:0000256" key="2">
    <source>
        <dbReference type="SAM" id="Phobius"/>
    </source>
</evidence>
<dbReference type="KEGG" id="soy:115891439"/>
<name>A0A6J2YX28_SITOR</name>
<keyword evidence="2" id="KW-0812">Transmembrane</keyword>
<dbReference type="GeneID" id="115891439"/>
<dbReference type="InParanoid" id="A0A6J2YX28"/>
<keyword evidence="2" id="KW-1133">Transmembrane helix</keyword>